<protein>
    <submittedName>
        <fullName evidence="1">Uncharacterized protein</fullName>
    </submittedName>
</protein>
<dbReference type="AlphaFoldDB" id="A0A2W7QIG8"/>
<organism evidence="1 2">
    <name type="scientific">Roseinatronobacter thiooxidans</name>
    <dbReference type="NCBI Taxonomy" id="121821"/>
    <lineage>
        <taxon>Bacteria</taxon>
        <taxon>Pseudomonadati</taxon>
        <taxon>Pseudomonadota</taxon>
        <taxon>Alphaproteobacteria</taxon>
        <taxon>Rhodobacterales</taxon>
        <taxon>Paracoccaceae</taxon>
        <taxon>Roseinatronobacter</taxon>
    </lineage>
</organism>
<evidence type="ECO:0000313" key="1">
    <source>
        <dbReference type="EMBL" id="PZX45720.1"/>
    </source>
</evidence>
<accession>A0A2W7QIG8</accession>
<dbReference type="EMBL" id="QKZQ01000006">
    <property type="protein sequence ID" value="PZX45720.1"/>
    <property type="molecule type" value="Genomic_DNA"/>
</dbReference>
<reference evidence="1 2" key="1">
    <citation type="submission" date="2018-06" db="EMBL/GenBank/DDBJ databases">
        <title>Genomic Encyclopedia of Archaeal and Bacterial Type Strains, Phase II (KMG-II): from individual species to whole genera.</title>
        <authorList>
            <person name="Goeker M."/>
        </authorList>
    </citation>
    <scope>NUCLEOTIDE SEQUENCE [LARGE SCALE GENOMIC DNA]</scope>
    <source>
        <strain evidence="1 2">DSM 13087</strain>
    </source>
</reference>
<feature type="non-terminal residue" evidence="1">
    <location>
        <position position="54"/>
    </location>
</feature>
<proteinExistence type="predicted"/>
<keyword evidence="2" id="KW-1185">Reference proteome</keyword>
<dbReference type="Proteomes" id="UP000249364">
    <property type="component" value="Unassembled WGS sequence"/>
</dbReference>
<sequence>MAADLDLPIVIERLDFAARKRELEGSGAGYARMLSSLAYAAIQTMLRRRAARAG</sequence>
<evidence type="ECO:0000313" key="2">
    <source>
        <dbReference type="Proteomes" id="UP000249364"/>
    </source>
</evidence>
<gene>
    <name evidence="1" type="ORF">LY56_01745</name>
</gene>
<name>A0A2W7QIG8_9RHOB</name>
<dbReference type="STRING" id="121821.GCA_001870675_03176"/>
<comment type="caution">
    <text evidence="1">The sequence shown here is derived from an EMBL/GenBank/DDBJ whole genome shotgun (WGS) entry which is preliminary data.</text>
</comment>